<evidence type="ECO:0000256" key="1">
    <source>
        <dbReference type="SAM" id="MobiDB-lite"/>
    </source>
</evidence>
<accession>A0A8D8FTH6</accession>
<feature type="region of interest" description="Disordered" evidence="1">
    <location>
        <begin position="1"/>
        <end position="21"/>
    </location>
</feature>
<organism evidence="2">
    <name type="scientific">Culex pipiens</name>
    <name type="common">House mosquito</name>
    <dbReference type="NCBI Taxonomy" id="7175"/>
    <lineage>
        <taxon>Eukaryota</taxon>
        <taxon>Metazoa</taxon>
        <taxon>Ecdysozoa</taxon>
        <taxon>Arthropoda</taxon>
        <taxon>Hexapoda</taxon>
        <taxon>Insecta</taxon>
        <taxon>Pterygota</taxon>
        <taxon>Neoptera</taxon>
        <taxon>Endopterygota</taxon>
        <taxon>Diptera</taxon>
        <taxon>Nematocera</taxon>
        <taxon>Culicoidea</taxon>
        <taxon>Culicidae</taxon>
        <taxon>Culicinae</taxon>
        <taxon>Culicini</taxon>
        <taxon>Culex</taxon>
        <taxon>Culex</taxon>
    </lineage>
</organism>
<protein>
    <submittedName>
        <fullName evidence="2">(northern house mosquito) hypothetical protein</fullName>
    </submittedName>
</protein>
<sequence>MHAPGRVTDASHLRTRAPQQQKVTQVLLSIDSRGQRTSATLHHVQQRGVCNHNGRQESARFSQPAITCAISTLHHQRASRVCRNCATKEAVSKPVSGQAFRNRLLPLGSSRATDKNAFRWRWTTIKHLGCSISDNGRHGFFVIQKPDCSRRR</sequence>
<dbReference type="EMBL" id="HBUE01092567">
    <property type="protein sequence ID" value="CAG6482172.1"/>
    <property type="molecule type" value="Transcribed_RNA"/>
</dbReference>
<proteinExistence type="predicted"/>
<evidence type="ECO:0000313" key="2">
    <source>
        <dbReference type="EMBL" id="CAG6482173.1"/>
    </source>
</evidence>
<reference evidence="2" key="1">
    <citation type="submission" date="2021-05" db="EMBL/GenBank/DDBJ databases">
        <authorList>
            <person name="Alioto T."/>
            <person name="Alioto T."/>
            <person name="Gomez Garrido J."/>
        </authorList>
    </citation>
    <scope>NUCLEOTIDE SEQUENCE</scope>
</reference>
<dbReference type="EMBL" id="HBUE01092567">
    <property type="protein sequence ID" value="CAG6482173.1"/>
    <property type="molecule type" value="Transcribed_RNA"/>
</dbReference>
<name>A0A8D8FTH6_CULPI</name>
<dbReference type="AlphaFoldDB" id="A0A8D8FTH6"/>